<dbReference type="PANTHER" id="PTHR42109">
    <property type="entry name" value="UNPLACED GENOMIC SCAFFOLD UM_SCAF_CONTIG_1.265, WHOLE GENOME SHOTGUN SEQUENCE"/>
    <property type="match status" value="1"/>
</dbReference>
<feature type="transmembrane region" description="Helical" evidence="1">
    <location>
        <begin position="146"/>
        <end position="166"/>
    </location>
</feature>
<dbReference type="Proteomes" id="UP000305067">
    <property type="component" value="Unassembled WGS sequence"/>
</dbReference>
<dbReference type="OrthoDB" id="2560628at2759"/>
<keyword evidence="1" id="KW-1133">Transmembrane helix</keyword>
<keyword evidence="1" id="KW-0812">Transmembrane</keyword>
<gene>
    <name evidence="3" type="ORF">BDV98DRAFT_603039</name>
</gene>
<feature type="transmembrane region" description="Helical" evidence="1">
    <location>
        <begin position="107"/>
        <end position="126"/>
    </location>
</feature>
<dbReference type="PANTHER" id="PTHR42109:SF2">
    <property type="entry name" value="INTEGRAL MEMBRANE PROTEIN"/>
    <property type="match status" value="1"/>
</dbReference>
<dbReference type="AlphaFoldDB" id="A0A5C3QQI1"/>
<evidence type="ECO:0000313" key="4">
    <source>
        <dbReference type="Proteomes" id="UP000305067"/>
    </source>
</evidence>
<feature type="transmembrane region" description="Helical" evidence="1">
    <location>
        <begin position="12"/>
        <end position="29"/>
    </location>
</feature>
<dbReference type="InterPro" id="IPR056119">
    <property type="entry name" value="DUF7702"/>
</dbReference>
<dbReference type="EMBL" id="ML178820">
    <property type="protein sequence ID" value="TFL03638.1"/>
    <property type="molecule type" value="Genomic_DNA"/>
</dbReference>
<dbReference type="Pfam" id="PF24800">
    <property type="entry name" value="DUF7702"/>
    <property type="match status" value="1"/>
</dbReference>
<feature type="transmembrane region" description="Helical" evidence="1">
    <location>
        <begin position="41"/>
        <end position="58"/>
    </location>
</feature>
<evidence type="ECO:0000313" key="3">
    <source>
        <dbReference type="EMBL" id="TFL03638.1"/>
    </source>
</evidence>
<accession>A0A5C3QQI1</accession>
<feature type="transmembrane region" description="Helical" evidence="1">
    <location>
        <begin position="70"/>
        <end position="95"/>
    </location>
</feature>
<evidence type="ECO:0000259" key="2">
    <source>
        <dbReference type="Pfam" id="PF24800"/>
    </source>
</evidence>
<evidence type="ECO:0000256" key="1">
    <source>
        <dbReference type="SAM" id="Phobius"/>
    </source>
</evidence>
<reference evidence="3 4" key="1">
    <citation type="journal article" date="2019" name="Nat. Ecol. Evol.">
        <title>Megaphylogeny resolves global patterns of mushroom evolution.</title>
        <authorList>
            <person name="Varga T."/>
            <person name="Krizsan K."/>
            <person name="Foldi C."/>
            <person name="Dima B."/>
            <person name="Sanchez-Garcia M."/>
            <person name="Sanchez-Ramirez S."/>
            <person name="Szollosi G.J."/>
            <person name="Szarkandi J.G."/>
            <person name="Papp V."/>
            <person name="Albert L."/>
            <person name="Andreopoulos W."/>
            <person name="Angelini C."/>
            <person name="Antonin V."/>
            <person name="Barry K.W."/>
            <person name="Bougher N.L."/>
            <person name="Buchanan P."/>
            <person name="Buyck B."/>
            <person name="Bense V."/>
            <person name="Catcheside P."/>
            <person name="Chovatia M."/>
            <person name="Cooper J."/>
            <person name="Damon W."/>
            <person name="Desjardin D."/>
            <person name="Finy P."/>
            <person name="Geml J."/>
            <person name="Haridas S."/>
            <person name="Hughes K."/>
            <person name="Justo A."/>
            <person name="Karasinski D."/>
            <person name="Kautmanova I."/>
            <person name="Kiss B."/>
            <person name="Kocsube S."/>
            <person name="Kotiranta H."/>
            <person name="LaButti K.M."/>
            <person name="Lechner B.E."/>
            <person name="Liimatainen K."/>
            <person name="Lipzen A."/>
            <person name="Lukacs Z."/>
            <person name="Mihaltcheva S."/>
            <person name="Morgado L.N."/>
            <person name="Niskanen T."/>
            <person name="Noordeloos M.E."/>
            <person name="Ohm R.A."/>
            <person name="Ortiz-Santana B."/>
            <person name="Ovrebo C."/>
            <person name="Racz N."/>
            <person name="Riley R."/>
            <person name="Savchenko A."/>
            <person name="Shiryaev A."/>
            <person name="Soop K."/>
            <person name="Spirin V."/>
            <person name="Szebenyi C."/>
            <person name="Tomsovsky M."/>
            <person name="Tulloss R.E."/>
            <person name="Uehling J."/>
            <person name="Grigoriev I.V."/>
            <person name="Vagvolgyi C."/>
            <person name="Papp T."/>
            <person name="Martin F.M."/>
            <person name="Miettinen O."/>
            <person name="Hibbett D.S."/>
            <person name="Nagy L.G."/>
        </authorList>
    </citation>
    <scope>NUCLEOTIDE SEQUENCE [LARGE SCALE GENOMIC DNA]</scope>
    <source>
        <strain evidence="3 4">CBS 309.79</strain>
    </source>
</reference>
<sequence>MALDERGKISAAVIAFYVPVAIVSGFLIFRHRLRRDAGWPFLLLLALVRIVAGSLVVADQEQGVMARNDLYVAAFTLYDAGLPILFLAAIGFLGLATQHTPRSAIGMMLKGKGLLAILALVFSIAGDVESTASGGRMRAGMILRRIAAVLLAVIFVLLVFSHMHALSFGHRVLRARRSFLRVMFVALPFLAVRTAYYIMNAWSSVDLWGAYPSQNATLRRFNVVSGDWIPFLVMMLIMEYVAVLVYLISSAMINFHRDV</sequence>
<keyword evidence="1" id="KW-0472">Membrane</keyword>
<feature type="transmembrane region" description="Helical" evidence="1">
    <location>
        <begin position="178"/>
        <end position="199"/>
    </location>
</feature>
<feature type="transmembrane region" description="Helical" evidence="1">
    <location>
        <begin position="228"/>
        <end position="248"/>
    </location>
</feature>
<organism evidence="3 4">
    <name type="scientific">Pterulicium gracile</name>
    <dbReference type="NCBI Taxonomy" id="1884261"/>
    <lineage>
        <taxon>Eukaryota</taxon>
        <taxon>Fungi</taxon>
        <taxon>Dikarya</taxon>
        <taxon>Basidiomycota</taxon>
        <taxon>Agaricomycotina</taxon>
        <taxon>Agaricomycetes</taxon>
        <taxon>Agaricomycetidae</taxon>
        <taxon>Agaricales</taxon>
        <taxon>Pleurotineae</taxon>
        <taxon>Pterulaceae</taxon>
        <taxon>Pterulicium</taxon>
    </lineage>
</organism>
<feature type="domain" description="DUF7702" evidence="2">
    <location>
        <begin position="3"/>
        <end position="249"/>
    </location>
</feature>
<keyword evidence="4" id="KW-1185">Reference proteome</keyword>
<protein>
    <recommendedName>
        <fullName evidence="2">DUF7702 domain-containing protein</fullName>
    </recommendedName>
</protein>
<name>A0A5C3QQI1_9AGAR</name>
<proteinExistence type="predicted"/>